<sequence length="158" mass="17806">MSDDDENKNTVKEESEEEEAEPVRDQAGSKEDVKLNQAIGVEEDDKPAVKDETKVEKNVKDEAAVPTNDDEDEDEEEVAPRTKKRKVAAAPDPDYDEVSEELVNENGEHYIELSNKRRATVREFKGSTLIDLREYYTDKAGDEKPGSKGMSLTTEQEL</sequence>
<name>A0ACC2W8X0_9TREE</name>
<accession>A0ACC2W8X0</accession>
<dbReference type="Proteomes" id="UP001227268">
    <property type="component" value="Unassembled WGS sequence"/>
</dbReference>
<evidence type="ECO:0000313" key="2">
    <source>
        <dbReference type="Proteomes" id="UP001227268"/>
    </source>
</evidence>
<gene>
    <name evidence="1" type="ORF">QFC21_001119</name>
</gene>
<evidence type="ECO:0000313" key="1">
    <source>
        <dbReference type="EMBL" id="KAJ9107659.1"/>
    </source>
</evidence>
<dbReference type="EMBL" id="JASBWT010000002">
    <property type="protein sequence ID" value="KAJ9107659.1"/>
    <property type="molecule type" value="Genomic_DNA"/>
</dbReference>
<protein>
    <submittedName>
        <fullName evidence="1">Uncharacterized protein</fullName>
    </submittedName>
</protein>
<comment type="caution">
    <text evidence="1">The sequence shown here is derived from an EMBL/GenBank/DDBJ whole genome shotgun (WGS) entry which is preliminary data.</text>
</comment>
<organism evidence="1 2">
    <name type="scientific">Naganishia friedmannii</name>
    <dbReference type="NCBI Taxonomy" id="89922"/>
    <lineage>
        <taxon>Eukaryota</taxon>
        <taxon>Fungi</taxon>
        <taxon>Dikarya</taxon>
        <taxon>Basidiomycota</taxon>
        <taxon>Agaricomycotina</taxon>
        <taxon>Tremellomycetes</taxon>
        <taxon>Filobasidiales</taxon>
        <taxon>Filobasidiaceae</taxon>
        <taxon>Naganishia</taxon>
    </lineage>
</organism>
<proteinExistence type="predicted"/>
<reference evidence="1" key="1">
    <citation type="submission" date="2023-04" db="EMBL/GenBank/DDBJ databases">
        <title>Draft Genome sequencing of Naganishia species isolated from polar environments using Oxford Nanopore Technology.</title>
        <authorList>
            <person name="Leo P."/>
            <person name="Venkateswaran K."/>
        </authorList>
    </citation>
    <scope>NUCLEOTIDE SEQUENCE</scope>
    <source>
        <strain evidence="1">MNA-CCFEE 5423</strain>
    </source>
</reference>
<keyword evidence="2" id="KW-1185">Reference proteome</keyword>